<gene>
    <name evidence="3" type="ORF">H5U98_28585</name>
    <name evidence="2" type="ORF">MBOE_06600</name>
</gene>
<dbReference type="Proteomes" id="UP001162885">
    <property type="component" value="Chromosome"/>
</dbReference>
<evidence type="ECO:0000313" key="4">
    <source>
        <dbReference type="Proteomes" id="UP000466683"/>
    </source>
</evidence>
<dbReference type="Proteomes" id="UP000466683">
    <property type="component" value="Chromosome"/>
</dbReference>
<name>A0AAX2ZVC5_9MYCO</name>
<evidence type="ECO:0000256" key="1">
    <source>
        <dbReference type="SAM" id="MobiDB-lite"/>
    </source>
</evidence>
<accession>A0AAX2ZVC5</accession>
<dbReference type="EMBL" id="AP022579">
    <property type="protein sequence ID" value="BBX89011.1"/>
    <property type="molecule type" value="Genomic_DNA"/>
</dbReference>
<dbReference type="AlphaFoldDB" id="A0AAX2ZVC5"/>
<reference evidence="3 5" key="3">
    <citation type="journal article" date="2022" name="BMC Genomics">
        <title>Comparative genome analysis of mycobacteria focusing on tRNA and non-coding RNA.</title>
        <authorList>
            <person name="Behra P.R.K."/>
            <person name="Pettersson B.M.F."/>
            <person name="Ramesh M."/>
            <person name="Das S."/>
            <person name="Dasgupta S."/>
            <person name="Kirsebom L.A."/>
        </authorList>
    </citation>
    <scope>NUCLEOTIDE SEQUENCE [LARGE SCALE GENOMIC DNA]</scope>
    <source>
        <strain evidence="3 5">DSM 44677</strain>
    </source>
</reference>
<reference evidence="2 4" key="1">
    <citation type="journal article" date="2019" name="Emerg. Microbes Infect.">
        <title>Comprehensive subspecies identification of 175 nontuberculous mycobacteria species based on 7547 genomic profiles.</title>
        <authorList>
            <person name="Matsumoto Y."/>
            <person name="Kinjo T."/>
            <person name="Motooka D."/>
            <person name="Nabeya D."/>
            <person name="Jung N."/>
            <person name="Uechi K."/>
            <person name="Horii T."/>
            <person name="Iida T."/>
            <person name="Fujita J."/>
            <person name="Nakamura S."/>
        </authorList>
    </citation>
    <scope>NUCLEOTIDE SEQUENCE [LARGE SCALE GENOMIC DNA]</scope>
    <source>
        <strain evidence="2 4">JCM 15653</strain>
    </source>
</reference>
<sequence length="739" mass="74664">MTTIGTAVLQIIPSLRGVTEAIESQIDGKAIEIQVKPKVDQRATEAAAKETRETVEKQTTEVKVQPKVDKRAAEQAGKDLGDEITKTVEKSSPGKDLAKVLVDGIADGVKDELRGGPLVDEFVDGLADGVKQGIDQGGVSKTILSTISDGLKSGNVGGTIKDAILPTITGIGPAIRGSVGEWSSGIANALRSGEIFGATADVKKAILATTTDAIGEITGLKGALNSVDVGPVQNGLKNISDVLSGFDKNGDSGLERALGKVGGHAGNLAGMVGNAQALINLLNDPKTEEALNKIPGMGVAKDVIANKPAEAGAGVRQWVIDNLGITPPDVSKWEGFRKKEERVYSGGEGTFGDGGYTGNFPVDKIAGVVHGGEFVIRKSATDALQSKAPGLLDALNGYKDGGLVGPDVSVAKALAGIPYSQGNRTDCSGMVSRVILQSLGKSGGLMTTKTADKWLSALGFRSGTGGPGAITVGWYDRGPNPNDGHMAMTLSDGTHAEAGGRNRVFTLGAGARGGEDSSFDRHMFLNLLVGKGSASGDGQITGEGPATGGIPAASTTDAVTAAVNSGGSGSGGVSLASSISGLAGMGGDAISAGHTSSEGHRDPLAPKYFPKAVSAAVSGQVSSALGVFGVNDSPGWLKGISDFVGGISVSDKNGKKVFDGGNIGGTFGDAGSLFGGAAPAAPPAPAPAALPSGAMHGAQAGQKPGPTVNYNIRTALTEDAFIEARKQEQIRIASKVDRY</sequence>
<keyword evidence="4" id="KW-1185">Reference proteome</keyword>
<dbReference type="RefSeq" id="WP_077738653.1">
    <property type="nucleotide sequence ID" value="NZ_AP022579.1"/>
</dbReference>
<organism evidence="3 5">
    <name type="scientific">Mycolicibacterium boenickei</name>
    <dbReference type="NCBI Taxonomy" id="146017"/>
    <lineage>
        <taxon>Bacteria</taxon>
        <taxon>Bacillati</taxon>
        <taxon>Actinomycetota</taxon>
        <taxon>Actinomycetes</taxon>
        <taxon>Mycobacteriales</taxon>
        <taxon>Mycobacteriaceae</taxon>
        <taxon>Mycolicibacterium</taxon>
    </lineage>
</organism>
<reference evidence="2" key="2">
    <citation type="submission" date="2020-02" db="EMBL/GenBank/DDBJ databases">
        <authorList>
            <person name="Matsumoto Y."/>
            <person name="Motooka D."/>
            <person name="Nakamura S."/>
        </authorList>
    </citation>
    <scope>NUCLEOTIDE SEQUENCE</scope>
    <source>
        <strain evidence="2">JCM 15653</strain>
    </source>
</reference>
<evidence type="ECO:0000313" key="2">
    <source>
        <dbReference type="EMBL" id="BBX89011.1"/>
    </source>
</evidence>
<evidence type="ECO:0000313" key="5">
    <source>
        <dbReference type="Proteomes" id="UP001162885"/>
    </source>
</evidence>
<feature type="region of interest" description="Disordered" evidence="1">
    <location>
        <begin position="681"/>
        <end position="706"/>
    </location>
</feature>
<evidence type="ECO:0000313" key="3">
    <source>
        <dbReference type="EMBL" id="UNB99375.1"/>
    </source>
</evidence>
<proteinExistence type="predicted"/>
<evidence type="ECO:0008006" key="6">
    <source>
        <dbReference type="Google" id="ProtNLM"/>
    </source>
</evidence>
<protein>
    <recommendedName>
        <fullName evidence="6">NlpC/P60 domain-containing protein</fullName>
    </recommendedName>
</protein>
<dbReference type="EMBL" id="CP060016">
    <property type="protein sequence ID" value="UNB99375.1"/>
    <property type="molecule type" value="Genomic_DNA"/>
</dbReference>